<comment type="caution">
    <text evidence="1">The sequence shown here is derived from an EMBL/GenBank/DDBJ whole genome shotgun (WGS) entry which is preliminary data.</text>
</comment>
<reference evidence="1 2" key="1">
    <citation type="journal article" date="2019" name="Sci. Rep.">
        <title>Extended insight into the Mycobacterium chelonae-abscessus complex through whole genome sequencing of Mycobacterium salmoniphilum outbreak and Mycobacterium salmoniphilum-like strains.</title>
        <authorList>
            <person name="Behra P.R.K."/>
            <person name="Das S."/>
            <person name="Pettersson B.M.F."/>
            <person name="Shirreff L."/>
            <person name="DuCote T."/>
            <person name="Jacobsson K.G."/>
            <person name="Ennis D.G."/>
            <person name="Kirsebom L.A."/>
        </authorList>
    </citation>
    <scope>NUCLEOTIDE SEQUENCE [LARGE SCALE GENOMIC DNA]</scope>
    <source>
        <strain evidence="1 2">CCUG 63697</strain>
    </source>
</reference>
<accession>A0A4R8QX47</accession>
<sequence length="40" mass="4826">MVNQLNVRIVNYRLENMTMTFRKDGPEWFGFVHYLTHGPL</sequence>
<organism evidence="1 2">
    <name type="scientific">Mycobacteroides franklinii</name>
    <dbReference type="NCBI Taxonomy" id="948102"/>
    <lineage>
        <taxon>Bacteria</taxon>
        <taxon>Bacillati</taxon>
        <taxon>Actinomycetota</taxon>
        <taxon>Actinomycetes</taxon>
        <taxon>Mycobacteriales</taxon>
        <taxon>Mycobacteriaceae</taxon>
        <taxon>Mycobacteroides</taxon>
    </lineage>
</organism>
<gene>
    <name evidence="1" type="ORF">CCUG63697_04681</name>
</gene>
<dbReference type="EMBL" id="PECC01000031">
    <property type="protein sequence ID" value="TDZ47250.1"/>
    <property type="molecule type" value="Genomic_DNA"/>
</dbReference>
<protein>
    <submittedName>
        <fullName evidence="1">Uncharacterized protein</fullName>
    </submittedName>
</protein>
<keyword evidence="2" id="KW-1185">Reference proteome</keyword>
<evidence type="ECO:0000313" key="1">
    <source>
        <dbReference type="EMBL" id="TDZ47250.1"/>
    </source>
</evidence>
<evidence type="ECO:0000313" key="2">
    <source>
        <dbReference type="Proteomes" id="UP000295165"/>
    </source>
</evidence>
<proteinExistence type="predicted"/>
<dbReference type="Proteomes" id="UP000295165">
    <property type="component" value="Unassembled WGS sequence"/>
</dbReference>
<name>A0A4R8QX47_9MYCO</name>
<dbReference type="AlphaFoldDB" id="A0A4R8QX47"/>